<evidence type="ECO:0000313" key="1">
    <source>
        <dbReference type="EMBL" id="GGS14518.1"/>
    </source>
</evidence>
<protein>
    <recommendedName>
        <fullName evidence="3">XRE family transcriptional regulator</fullName>
    </recommendedName>
</protein>
<organism evidence="1 2">
    <name type="scientific">Deinococcus knuensis</name>
    <dbReference type="NCBI Taxonomy" id="1837380"/>
    <lineage>
        <taxon>Bacteria</taxon>
        <taxon>Thermotogati</taxon>
        <taxon>Deinococcota</taxon>
        <taxon>Deinococci</taxon>
        <taxon>Deinococcales</taxon>
        <taxon>Deinococcaceae</taxon>
        <taxon>Deinococcus</taxon>
    </lineage>
</organism>
<dbReference type="Proteomes" id="UP000620633">
    <property type="component" value="Unassembled WGS sequence"/>
</dbReference>
<keyword evidence="2" id="KW-1185">Reference proteome</keyword>
<dbReference type="RefSeq" id="WP_189098312.1">
    <property type="nucleotide sequence ID" value="NZ_BMQO01000001.1"/>
</dbReference>
<sequence>MTGRAQPEALRGHYSNGRPLIHLGFRTPGPAPYAARLTVREACEARGLTVYQVAMSGQAQGTVDAGTVYRLARGDTSRIDLYTLATVAGILHTLSGEVVTVADLLTLEVIGEEE</sequence>
<reference evidence="2" key="1">
    <citation type="journal article" date="2019" name="Int. J. Syst. Evol. Microbiol.">
        <title>The Global Catalogue of Microorganisms (GCM) 10K type strain sequencing project: providing services to taxonomists for standard genome sequencing and annotation.</title>
        <authorList>
            <consortium name="The Broad Institute Genomics Platform"/>
            <consortium name="The Broad Institute Genome Sequencing Center for Infectious Disease"/>
            <person name="Wu L."/>
            <person name="Ma J."/>
        </authorList>
    </citation>
    <scope>NUCLEOTIDE SEQUENCE [LARGE SCALE GENOMIC DNA]</scope>
    <source>
        <strain evidence="2">JCM 31406</strain>
    </source>
</reference>
<evidence type="ECO:0000313" key="2">
    <source>
        <dbReference type="Proteomes" id="UP000620633"/>
    </source>
</evidence>
<comment type="caution">
    <text evidence="1">The sequence shown here is derived from an EMBL/GenBank/DDBJ whole genome shotgun (WGS) entry which is preliminary data.</text>
</comment>
<gene>
    <name evidence="1" type="ORF">GCM10008961_02210</name>
</gene>
<accession>A0ABQ2SDB0</accession>
<proteinExistence type="predicted"/>
<dbReference type="EMBL" id="BMQO01000001">
    <property type="protein sequence ID" value="GGS14518.1"/>
    <property type="molecule type" value="Genomic_DNA"/>
</dbReference>
<name>A0ABQ2SDB0_9DEIO</name>
<evidence type="ECO:0008006" key="3">
    <source>
        <dbReference type="Google" id="ProtNLM"/>
    </source>
</evidence>